<dbReference type="PANTHER" id="PTHR34820:SF4">
    <property type="entry name" value="INNER MEMBRANE PROTEIN YEBZ"/>
    <property type="match status" value="1"/>
</dbReference>
<feature type="non-terminal residue" evidence="8">
    <location>
        <position position="1"/>
    </location>
</feature>
<keyword evidence="2" id="KW-1003">Cell membrane</keyword>
<evidence type="ECO:0000256" key="1">
    <source>
        <dbReference type="ARBA" id="ARBA00004651"/>
    </source>
</evidence>
<sequence length="93" mass="9752">AITATGVCSTLRRMPADTVLHQLTATAYGRTLLAKVILVTGVALLALWARLRLRRAPDPLTACTPARAEIAALGVVVMVSGLLTALPPPIRRG</sequence>
<comment type="caution">
    <text evidence="8">The sequence shown here is derived from an EMBL/GenBank/DDBJ whole genome shotgun (WGS) entry which is preliminary data.</text>
</comment>
<protein>
    <submittedName>
        <fullName evidence="8">CopD family protein</fullName>
    </submittedName>
</protein>
<evidence type="ECO:0000313" key="9">
    <source>
        <dbReference type="Proteomes" id="UP001458415"/>
    </source>
</evidence>
<dbReference type="PANTHER" id="PTHR34820">
    <property type="entry name" value="INNER MEMBRANE PROTEIN YEBZ"/>
    <property type="match status" value="1"/>
</dbReference>
<gene>
    <name evidence="8" type="ORF">ABT317_42145</name>
</gene>
<keyword evidence="5 6" id="KW-0472">Membrane</keyword>
<feature type="transmembrane region" description="Helical" evidence="6">
    <location>
        <begin position="32"/>
        <end position="49"/>
    </location>
</feature>
<dbReference type="EMBL" id="JBEPCU010001358">
    <property type="protein sequence ID" value="MER6983388.1"/>
    <property type="molecule type" value="Genomic_DNA"/>
</dbReference>
<comment type="subcellular location">
    <subcellularLocation>
        <location evidence="1">Cell membrane</location>
        <topology evidence="1">Multi-pass membrane protein</topology>
    </subcellularLocation>
</comment>
<evidence type="ECO:0000256" key="2">
    <source>
        <dbReference type="ARBA" id="ARBA00022475"/>
    </source>
</evidence>
<dbReference type="InterPro" id="IPR032694">
    <property type="entry name" value="CopC/D"/>
</dbReference>
<evidence type="ECO:0000256" key="4">
    <source>
        <dbReference type="ARBA" id="ARBA00022989"/>
    </source>
</evidence>
<reference evidence="8 9" key="1">
    <citation type="submission" date="2024-06" db="EMBL/GenBank/DDBJ databases">
        <title>The Natural Products Discovery Center: Release of the First 8490 Sequenced Strains for Exploring Actinobacteria Biosynthetic Diversity.</title>
        <authorList>
            <person name="Kalkreuter E."/>
            <person name="Kautsar S.A."/>
            <person name="Yang D."/>
            <person name="Bader C.D."/>
            <person name="Teijaro C.N."/>
            <person name="Fluegel L."/>
            <person name="Davis C.M."/>
            <person name="Simpson J.R."/>
            <person name="Lauterbach L."/>
            <person name="Steele A.D."/>
            <person name="Gui C."/>
            <person name="Meng S."/>
            <person name="Li G."/>
            <person name="Viehrig K."/>
            <person name="Ye F."/>
            <person name="Su P."/>
            <person name="Kiefer A.F."/>
            <person name="Nichols A."/>
            <person name="Cepeda A.J."/>
            <person name="Yan W."/>
            <person name="Fan B."/>
            <person name="Jiang Y."/>
            <person name="Adhikari A."/>
            <person name="Zheng C.-J."/>
            <person name="Schuster L."/>
            <person name="Cowan T.M."/>
            <person name="Smanski M.J."/>
            <person name="Chevrette M.G."/>
            <person name="De Carvalho L.P.S."/>
            <person name="Shen B."/>
        </authorList>
    </citation>
    <scope>NUCLEOTIDE SEQUENCE [LARGE SCALE GENOMIC DNA]</scope>
    <source>
        <strain evidence="8 9">NPDC000634</strain>
    </source>
</reference>
<evidence type="ECO:0000256" key="5">
    <source>
        <dbReference type="ARBA" id="ARBA00023136"/>
    </source>
</evidence>
<evidence type="ECO:0000256" key="3">
    <source>
        <dbReference type="ARBA" id="ARBA00022692"/>
    </source>
</evidence>
<evidence type="ECO:0000256" key="6">
    <source>
        <dbReference type="SAM" id="Phobius"/>
    </source>
</evidence>
<proteinExistence type="predicted"/>
<organism evidence="8 9">
    <name type="scientific">Streptomyces carpinensis</name>
    <dbReference type="NCBI Taxonomy" id="66369"/>
    <lineage>
        <taxon>Bacteria</taxon>
        <taxon>Bacillati</taxon>
        <taxon>Actinomycetota</taxon>
        <taxon>Actinomycetes</taxon>
        <taxon>Kitasatosporales</taxon>
        <taxon>Streptomycetaceae</taxon>
        <taxon>Streptomyces</taxon>
    </lineage>
</organism>
<dbReference type="Pfam" id="PF05425">
    <property type="entry name" value="CopD"/>
    <property type="match status" value="1"/>
</dbReference>
<dbReference type="InterPro" id="IPR008457">
    <property type="entry name" value="Cu-R_CopD_dom"/>
</dbReference>
<keyword evidence="9" id="KW-1185">Reference proteome</keyword>
<feature type="transmembrane region" description="Helical" evidence="6">
    <location>
        <begin position="70"/>
        <end position="90"/>
    </location>
</feature>
<keyword evidence="3 6" id="KW-0812">Transmembrane</keyword>
<evidence type="ECO:0000259" key="7">
    <source>
        <dbReference type="Pfam" id="PF05425"/>
    </source>
</evidence>
<evidence type="ECO:0000313" key="8">
    <source>
        <dbReference type="EMBL" id="MER6983388.1"/>
    </source>
</evidence>
<name>A0ABV1WHS0_9ACTN</name>
<feature type="domain" description="Copper resistance protein D" evidence="7">
    <location>
        <begin position="1"/>
        <end position="83"/>
    </location>
</feature>
<keyword evidence="4 6" id="KW-1133">Transmembrane helix</keyword>
<accession>A0ABV1WHS0</accession>
<dbReference type="Proteomes" id="UP001458415">
    <property type="component" value="Unassembled WGS sequence"/>
</dbReference>